<gene>
    <name evidence="1" type="ORF">Uis1B_1761</name>
</gene>
<evidence type="ECO:0000313" key="2">
    <source>
        <dbReference type="Proteomes" id="UP000235050"/>
    </source>
</evidence>
<evidence type="ECO:0000313" key="1">
    <source>
        <dbReference type="EMBL" id="PLS30392.1"/>
    </source>
</evidence>
<accession>A0A2N5J847</accession>
<organism evidence="1 2">
    <name type="scientific">Bifidobacterium margollesii</name>
    <dbReference type="NCBI Taxonomy" id="2020964"/>
    <lineage>
        <taxon>Bacteria</taxon>
        <taxon>Bacillati</taxon>
        <taxon>Actinomycetota</taxon>
        <taxon>Actinomycetes</taxon>
        <taxon>Bifidobacteriales</taxon>
        <taxon>Bifidobacteriaceae</taxon>
        <taxon>Bifidobacterium</taxon>
    </lineage>
</organism>
<dbReference type="Proteomes" id="UP000235050">
    <property type="component" value="Unassembled WGS sequence"/>
</dbReference>
<sequence length="79" mass="8586">MSNFRHADSDAKNVIWGCGRDAVGHNMVDRNMAGLRIEGSHSVAVVRSPDAFPMPPDVTAGCVDPCVAVACRKFDIWKE</sequence>
<dbReference type="EMBL" id="NMWU01000033">
    <property type="protein sequence ID" value="PLS30392.1"/>
    <property type="molecule type" value="Genomic_DNA"/>
</dbReference>
<keyword evidence="2" id="KW-1185">Reference proteome</keyword>
<proteinExistence type="predicted"/>
<reference evidence="1 2" key="1">
    <citation type="submission" date="2017-07" db="EMBL/GenBank/DDBJ databases">
        <title>Bifidobacterium novel species.</title>
        <authorList>
            <person name="Lugli G.A."/>
            <person name="Milani C."/>
            <person name="Duranti S."/>
            <person name="Mangifesta M."/>
        </authorList>
    </citation>
    <scope>NUCLEOTIDE SEQUENCE [LARGE SCALE GENOMIC DNA]</scope>
    <source>
        <strain evidence="2">Uis1B</strain>
    </source>
</reference>
<name>A0A2N5J847_9BIFI</name>
<comment type="caution">
    <text evidence="1">The sequence shown here is derived from an EMBL/GenBank/DDBJ whole genome shotgun (WGS) entry which is preliminary data.</text>
</comment>
<dbReference type="AlphaFoldDB" id="A0A2N5J847"/>
<protein>
    <submittedName>
        <fullName evidence="1">Uncharacterized protein</fullName>
    </submittedName>
</protein>